<evidence type="ECO:0000313" key="10">
    <source>
        <dbReference type="Proteomes" id="UP000256601"/>
    </source>
</evidence>
<feature type="compositionally biased region" description="Basic and acidic residues" evidence="6">
    <location>
        <begin position="11"/>
        <end position="25"/>
    </location>
</feature>
<dbReference type="PRINTS" id="PR01443">
    <property type="entry name" value="TFIID30KDSUB"/>
</dbReference>
<dbReference type="GO" id="GO:1990841">
    <property type="term" value="F:promoter-specific chromatin binding"/>
    <property type="evidence" value="ECO:0007669"/>
    <property type="project" value="TreeGrafter"/>
</dbReference>
<reference evidence="8 10" key="2">
    <citation type="submission" date="2018-07" db="EMBL/GenBank/DDBJ databases">
        <title>Draft Genome Assemblies for Five Robust Yarrowia lipolytica Strains Exhibiting High Lipid Production and Pentose Sugar Utilization and Sugar Alcohol Secretion from Undetoxified Lignocellulosic Biomass Hydrolysates.</title>
        <authorList>
            <consortium name="DOE Joint Genome Institute"/>
            <person name="Walker C."/>
            <person name="Ryu S."/>
            <person name="Na H."/>
            <person name="Zane M."/>
            <person name="LaButti K."/>
            <person name="Lipzen A."/>
            <person name="Haridas S."/>
            <person name="Barry K."/>
            <person name="Grigoriev I.V."/>
            <person name="Quarterman J."/>
            <person name="Slininger P."/>
            <person name="Dien B."/>
            <person name="Trinh C.T."/>
        </authorList>
    </citation>
    <scope>NUCLEOTIDE SEQUENCE [LARGE SCALE GENOMIC DNA]</scope>
    <source>
        <strain evidence="8 10">YB392</strain>
    </source>
</reference>
<sequence length="271" mass="28744">MSSPQDVSMSDIKDKEPETTVKTEPAEPAAAENDPQPAPTEGAPDTDANSKEEGPKEGGKDGVEGDGEKKETGEKNSEDKEPGARDSGASGASGAPAAPGTEDVDMEDANPEENDIDIDFELEGPAQEEEETAQVPGPVPVTRKDKTLSEFLDNMNEYAPIIPDAVTDYYLAKSGFQTNDVRIKRLLALATQKFISDLASDAYQHSRIRSSSSVSSASNPQARAKALVAGVGGAQVQSSTSGRSKIVLTMEDLSSASSEYGLNLKRPDYYR</sequence>
<evidence type="ECO:0000313" key="8">
    <source>
        <dbReference type="EMBL" id="RDW23693.1"/>
    </source>
</evidence>
<dbReference type="VEuPathDB" id="FungiDB:YALI0_E18051g"/>
<feature type="region of interest" description="Disordered" evidence="6">
    <location>
        <begin position="123"/>
        <end position="142"/>
    </location>
</feature>
<gene>
    <name evidence="8" type="ORF">B0I71DRAFT_135533</name>
    <name evidence="7" type="ORF">YALI1_E21430g</name>
</gene>
<comment type="subcellular location">
    <subcellularLocation>
        <location evidence="1">Nucleus</location>
    </subcellularLocation>
</comment>
<dbReference type="Pfam" id="PF03540">
    <property type="entry name" value="TAF10"/>
    <property type="match status" value="1"/>
</dbReference>
<keyword evidence="8" id="KW-0396">Initiation factor</keyword>
<dbReference type="InterPro" id="IPR003923">
    <property type="entry name" value="TAF10"/>
</dbReference>
<dbReference type="OMA" id="YPHERRT"/>
<dbReference type="GO" id="GO:0005669">
    <property type="term" value="C:transcription factor TFIID complex"/>
    <property type="evidence" value="ECO:0007669"/>
    <property type="project" value="TreeGrafter"/>
</dbReference>
<feature type="compositionally biased region" description="Low complexity" evidence="6">
    <location>
        <begin position="85"/>
        <end position="100"/>
    </location>
</feature>
<dbReference type="EMBL" id="CP017557">
    <property type="protein sequence ID" value="AOW05580.1"/>
    <property type="molecule type" value="Genomic_DNA"/>
</dbReference>
<evidence type="ECO:0000256" key="6">
    <source>
        <dbReference type="SAM" id="MobiDB-lite"/>
    </source>
</evidence>
<dbReference type="EMBL" id="KZ859068">
    <property type="protein sequence ID" value="RDW23693.1"/>
    <property type="molecule type" value="Genomic_DNA"/>
</dbReference>
<evidence type="ECO:0000256" key="5">
    <source>
        <dbReference type="ARBA" id="ARBA00025730"/>
    </source>
</evidence>
<feature type="region of interest" description="Disordered" evidence="6">
    <location>
        <begin position="1"/>
        <end position="116"/>
    </location>
</feature>
<dbReference type="KEGG" id="yli:2911697"/>
<dbReference type="PANTHER" id="PTHR21242:SF0">
    <property type="entry name" value="TRANSCRIPTION INITIATION FACTOR TFIID SUBUNIT 10"/>
    <property type="match status" value="1"/>
</dbReference>
<dbReference type="GeneID" id="2911697"/>
<comment type="similarity">
    <text evidence="5">Belongs to the TAF10 family.</text>
</comment>
<dbReference type="Proteomes" id="UP000182444">
    <property type="component" value="Chromosome 1E"/>
</dbReference>
<evidence type="ECO:0000313" key="9">
    <source>
        <dbReference type="Proteomes" id="UP000182444"/>
    </source>
</evidence>
<dbReference type="GO" id="GO:0003743">
    <property type="term" value="F:translation initiation factor activity"/>
    <property type="evidence" value="ECO:0007669"/>
    <property type="project" value="UniProtKB-KW"/>
</dbReference>
<name>A0A1D8NIW6_YARLL</name>
<dbReference type="PANTHER" id="PTHR21242">
    <property type="entry name" value="TRANSCRIPTION INITIATION FACTOR TFIID SUBUNIT 10"/>
    <property type="match status" value="1"/>
</dbReference>
<feature type="compositionally biased region" description="Acidic residues" evidence="6">
    <location>
        <begin position="123"/>
        <end position="132"/>
    </location>
</feature>
<dbReference type="CDD" id="cd07982">
    <property type="entry name" value="HFD_TAF10"/>
    <property type="match status" value="1"/>
</dbReference>
<evidence type="ECO:0000256" key="2">
    <source>
        <dbReference type="ARBA" id="ARBA00023015"/>
    </source>
</evidence>
<feature type="compositionally biased region" description="Basic and acidic residues" evidence="6">
    <location>
        <begin position="48"/>
        <end position="84"/>
    </location>
</feature>
<dbReference type="eggNOG" id="KOG3423">
    <property type="taxonomic scope" value="Eukaryota"/>
</dbReference>
<keyword evidence="8" id="KW-0648">Protein biosynthesis</keyword>
<keyword evidence="2" id="KW-0805">Transcription regulation</keyword>
<feature type="compositionally biased region" description="Acidic residues" evidence="6">
    <location>
        <begin position="102"/>
        <end position="116"/>
    </location>
</feature>
<proteinExistence type="inferred from homology"/>
<feature type="compositionally biased region" description="Low complexity" evidence="6">
    <location>
        <begin position="26"/>
        <end position="35"/>
    </location>
</feature>
<evidence type="ECO:0000256" key="4">
    <source>
        <dbReference type="ARBA" id="ARBA00023242"/>
    </source>
</evidence>
<organism evidence="7 9">
    <name type="scientific">Yarrowia lipolytica</name>
    <name type="common">Candida lipolytica</name>
    <dbReference type="NCBI Taxonomy" id="4952"/>
    <lineage>
        <taxon>Eukaryota</taxon>
        <taxon>Fungi</taxon>
        <taxon>Dikarya</taxon>
        <taxon>Ascomycota</taxon>
        <taxon>Saccharomycotina</taxon>
        <taxon>Dipodascomycetes</taxon>
        <taxon>Dipodascales</taxon>
        <taxon>Dipodascales incertae sedis</taxon>
        <taxon>Yarrowia</taxon>
    </lineage>
</organism>
<keyword evidence="4" id="KW-0539">Nucleus</keyword>
<dbReference type="Proteomes" id="UP000256601">
    <property type="component" value="Unassembled WGS sequence"/>
</dbReference>
<reference evidence="7 9" key="1">
    <citation type="journal article" date="2016" name="PLoS ONE">
        <title>Sequence Assembly of Yarrowia lipolytica Strain W29/CLIB89 Shows Transposable Element Diversity.</title>
        <authorList>
            <person name="Magnan C."/>
            <person name="Yu J."/>
            <person name="Chang I."/>
            <person name="Jahn E."/>
            <person name="Kanomata Y."/>
            <person name="Wu J."/>
            <person name="Zeller M."/>
            <person name="Oakes M."/>
            <person name="Baldi P."/>
            <person name="Sandmeyer S."/>
        </authorList>
    </citation>
    <scope>NUCLEOTIDE SEQUENCE [LARGE SCALE GENOMIC DNA]</scope>
    <source>
        <strain evidence="7">CLIB89</strain>
        <strain evidence="9">CLIB89(W29)</strain>
    </source>
</reference>
<dbReference type="RefSeq" id="XP_504089.1">
    <property type="nucleotide sequence ID" value="XM_504089.1"/>
</dbReference>
<protein>
    <submittedName>
        <fullName evidence="8">Transcription initiation factor TFIID 23-30kDa subunit-domain-containing protein</fullName>
    </submittedName>
</protein>
<evidence type="ECO:0000256" key="3">
    <source>
        <dbReference type="ARBA" id="ARBA00023163"/>
    </source>
</evidence>
<dbReference type="AlphaFoldDB" id="A0A1D8NIW6"/>
<dbReference type="GO" id="GO:0016251">
    <property type="term" value="F:RNA polymerase II general transcription initiation factor activity"/>
    <property type="evidence" value="ECO:0007669"/>
    <property type="project" value="TreeGrafter"/>
</dbReference>
<accession>A0A1D8NIW6</accession>
<evidence type="ECO:0000313" key="7">
    <source>
        <dbReference type="EMBL" id="AOW05580.1"/>
    </source>
</evidence>
<dbReference type="VEuPathDB" id="FungiDB:YALI1_E21430g"/>
<dbReference type="GO" id="GO:0006367">
    <property type="term" value="P:transcription initiation at RNA polymerase II promoter"/>
    <property type="evidence" value="ECO:0007669"/>
    <property type="project" value="TreeGrafter"/>
</dbReference>
<keyword evidence="3" id="KW-0804">Transcription</keyword>
<dbReference type="GO" id="GO:0000124">
    <property type="term" value="C:SAGA complex"/>
    <property type="evidence" value="ECO:0007669"/>
    <property type="project" value="TreeGrafter"/>
</dbReference>
<evidence type="ECO:0000256" key="1">
    <source>
        <dbReference type="ARBA" id="ARBA00004123"/>
    </source>
</evidence>
<dbReference type="OrthoDB" id="154356at2759"/>